<reference evidence="3" key="2">
    <citation type="submission" date="2000-04" db="EMBL/GenBank/DDBJ databases">
        <title>Genomic sequence for Arabidopsis thaliana BAC T6D22 from chromosome I.</title>
        <authorList>
            <person name="Shinn P."/>
            <person name="Brooks S."/>
            <person name="Buehler E."/>
            <person name="Chao Q."/>
            <person name="Johnson-Hopson C."/>
            <person name="Khan S."/>
            <person name="Kim C."/>
            <person name="Altafi H."/>
            <person name="Bei Q."/>
            <person name="Chin C."/>
            <person name="Chiou J."/>
            <person name="Choi E."/>
            <person name="Conn L."/>
            <person name="Conway A."/>
            <person name="Gonzales A."/>
            <person name="Hansen N."/>
            <person name="Howing B."/>
            <person name="Koo T."/>
            <person name="Lam B."/>
            <person name="Lee J."/>
            <person name="Lenz C."/>
            <person name="Li J."/>
            <person name="Liu A."/>
            <person name="Liu K."/>
            <person name="Liu S."/>
            <person name="Mukharsky N."/>
            <person name="Nguyen M."/>
            <person name="Palm C."/>
            <person name="Pham P."/>
            <person name="Sakano H."/>
            <person name="Schwartz J."/>
            <person name="Southwick A."/>
            <person name="Thaveri A."/>
            <person name="Toriumi M."/>
            <person name="Vaysberg M."/>
            <person name="Yu G."/>
            <person name="Federspiel N.A."/>
            <person name="Theologis A."/>
            <person name="Ecker J.R."/>
        </authorList>
    </citation>
    <scope>NUCLEOTIDE SEQUENCE</scope>
</reference>
<name>Q9LMZ2_ARATH</name>
<organism evidence="3">
    <name type="scientific">Arabidopsis thaliana</name>
    <name type="common">Mouse-ear cress</name>
    <dbReference type="NCBI Taxonomy" id="3702"/>
    <lineage>
        <taxon>Eukaryota</taxon>
        <taxon>Viridiplantae</taxon>
        <taxon>Streptophyta</taxon>
        <taxon>Embryophyta</taxon>
        <taxon>Tracheophyta</taxon>
        <taxon>Spermatophyta</taxon>
        <taxon>Magnoliopsida</taxon>
        <taxon>eudicotyledons</taxon>
        <taxon>Gunneridae</taxon>
        <taxon>Pentapetalae</taxon>
        <taxon>rosids</taxon>
        <taxon>malvids</taxon>
        <taxon>Brassicales</taxon>
        <taxon>Brassicaceae</taxon>
        <taxon>Camelineae</taxon>
        <taxon>Arabidopsis</taxon>
    </lineage>
</organism>
<proteinExistence type="predicted"/>
<dbReference type="AlphaFoldDB" id="Q9LMZ2"/>
<reference key="1">
    <citation type="journal article" date="2000" name="Nature">
        <title>Sequence and analysis of chromosome 1 of the plant Arabidopsis thaliana.</title>
        <authorList>
            <person name="Theologis A."/>
            <person name="Ecker J.R."/>
            <person name="Palm C.J."/>
            <person name="Federspiel N.A."/>
            <person name="Kaul S."/>
            <person name="White O."/>
            <person name="Alonso J."/>
            <person name="Altafi H."/>
            <person name="Araujo R."/>
            <person name="Bowman C.L."/>
            <person name="Brooks S.Y."/>
            <person name="Buehler E."/>
            <person name="Chan A."/>
            <person name="Chao Q."/>
            <person name="Chen H."/>
            <person name="Cheuk R.F."/>
            <person name="Chin C.W."/>
            <person name="Chung M.K."/>
            <person name="Conn L."/>
            <person name="Conway A.B."/>
            <person name="Conway A.R."/>
            <person name="Creasy T.H."/>
            <person name="Dewar K."/>
            <person name="Dunn P."/>
            <person name="Etgu P."/>
            <person name="Feldblyum T.V."/>
            <person name="Feng J."/>
            <person name="Fong B."/>
            <person name="Fujii C.Y."/>
            <person name="Gill J.E."/>
            <person name="Goldsmith A.D."/>
            <person name="Haas B."/>
            <person name="Hansen N.F."/>
            <person name="Hughes B."/>
            <person name="Huizar L."/>
            <person name="Hunter J.L."/>
            <person name="Jenkins J."/>
            <person name="Johnson-Hopson C."/>
            <person name="Khan S."/>
            <person name="Khaykin E."/>
            <person name="Kim C.J."/>
            <person name="Koo H.L."/>
            <person name="Kremenetskaia I."/>
            <person name="Kurtz D.B."/>
            <person name="Kwan A."/>
            <person name="Lam B."/>
            <person name="Langin-Hooper S."/>
            <person name="Lee A."/>
            <person name="Lee J.M."/>
            <person name="Lenz C.A."/>
            <person name="Li J.H."/>
            <person name="Li Y."/>
            <person name="Lin X."/>
            <person name="Liu S.X."/>
            <person name="Liu Z.A."/>
            <person name="Luros J.S."/>
            <person name="Maiti R."/>
            <person name="Marziali A."/>
            <person name="Militscher J."/>
            <person name="Miranda M."/>
            <person name="Nguyen M."/>
            <person name="Nierman W.C."/>
            <person name="Osborne B.I."/>
            <person name="Pai G."/>
            <person name="Peterson J."/>
            <person name="Pham P.K."/>
            <person name="Rizzo M."/>
            <person name="Rooney T."/>
            <person name="Rowley D."/>
            <person name="Sakano H."/>
            <person name="Salzberg S.L."/>
            <person name="Schwartz J.R."/>
            <person name="Shinn P."/>
            <person name="Southwick A.M."/>
            <person name="Sun H."/>
            <person name="Tallon L.J."/>
            <person name="Tambunga G."/>
            <person name="Toriumi M.J."/>
            <person name="Town C.D."/>
            <person name="Utterback T."/>
            <person name="Van Aken S."/>
            <person name="Vaysberg M."/>
            <person name="Vysotskaia V.S."/>
            <person name="Walker M."/>
            <person name="Wu D."/>
            <person name="Yu G."/>
            <person name="Fraser C.M."/>
            <person name="Venter J.C."/>
            <person name="Davis R.W."/>
        </authorList>
    </citation>
    <scope>NUCLEOTIDE SEQUENCE [LARGE SCALE GENOMIC DNA]</scope>
    <source>
        <strain>cv. Columbia</strain>
    </source>
</reference>
<protein>
    <submittedName>
        <fullName evidence="3">T6D22.25</fullName>
    </submittedName>
</protein>
<keyword evidence="2" id="KW-1133">Transmembrane helix</keyword>
<evidence type="ECO:0000313" key="3">
    <source>
        <dbReference type="EMBL" id="AAF79831.1"/>
    </source>
</evidence>
<reference evidence="3" key="3">
    <citation type="submission" date="2000-06" db="EMBL/GenBank/DDBJ databases">
        <authorList>
            <person name="Cheuk R."/>
            <person name="Shinn P."/>
            <person name="Brooks S."/>
            <person name="Buehler E."/>
            <person name="Chao Q."/>
            <person name="Johnson-Hopson C."/>
            <person name="Khan S."/>
            <person name="Kim C."/>
            <person name="Altafi H."/>
            <person name="Bei B."/>
            <person name="Chin C."/>
            <person name="Chiou J."/>
            <person name="Choi E."/>
            <person name="Conn L."/>
            <person name="Conway A."/>
            <person name="Gonzalez A."/>
            <person name="Hansen N."/>
            <person name="Howing B."/>
            <person name="Koo T."/>
            <person name="Lam B."/>
            <person name="Lee J."/>
            <person name="Lenz C."/>
            <person name="Li J."/>
            <person name="Liu A."/>
            <person name="Liu J."/>
            <person name="Liu S."/>
            <person name="Mukharsky N."/>
            <person name="Nguyen M."/>
            <person name="Palm C."/>
            <person name="Pham P."/>
            <person name="Sakano H."/>
            <person name="Schwartz J."/>
            <person name="Southwick A."/>
            <person name="Thaveri A."/>
            <person name="Toriumi M."/>
            <person name="Vaysberg M."/>
            <person name="Yu G."/>
            <person name="Davis R."/>
            <person name="Federspiel N."/>
            <person name="Theologis A."/>
            <person name="Ecker J."/>
        </authorList>
    </citation>
    <scope>NUCLEOTIDE SEQUENCE</scope>
</reference>
<sequence>MNYDRHLSPGAGSMANNKSKVEPKTHEEDLRVSRLMMIIIIILFTSILLIIMTTLLILS</sequence>
<evidence type="ECO:0000256" key="2">
    <source>
        <dbReference type="SAM" id="Phobius"/>
    </source>
</evidence>
<accession>Q9LMZ2</accession>
<keyword evidence="2" id="KW-0812">Transmembrane</keyword>
<keyword evidence="2" id="KW-0472">Membrane</keyword>
<feature type="region of interest" description="Disordered" evidence="1">
    <location>
        <begin position="1"/>
        <end position="26"/>
    </location>
</feature>
<evidence type="ECO:0000256" key="1">
    <source>
        <dbReference type="SAM" id="MobiDB-lite"/>
    </source>
</evidence>
<dbReference type="EMBL" id="AC026875">
    <property type="protein sequence ID" value="AAF79831.1"/>
    <property type="molecule type" value="Genomic_DNA"/>
</dbReference>
<feature type="transmembrane region" description="Helical" evidence="2">
    <location>
        <begin position="35"/>
        <end position="58"/>
    </location>
</feature>